<keyword evidence="3" id="KW-1185">Reference proteome</keyword>
<reference evidence="2" key="1">
    <citation type="submission" date="2023-03" db="EMBL/GenBank/DDBJ databases">
        <title>Massive genome expansion in bonnet fungi (Mycena s.s.) driven by repeated elements and novel gene families across ecological guilds.</title>
        <authorList>
            <consortium name="Lawrence Berkeley National Laboratory"/>
            <person name="Harder C.B."/>
            <person name="Miyauchi S."/>
            <person name="Viragh M."/>
            <person name="Kuo A."/>
            <person name="Thoen E."/>
            <person name="Andreopoulos B."/>
            <person name="Lu D."/>
            <person name="Skrede I."/>
            <person name="Drula E."/>
            <person name="Henrissat B."/>
            <person name="Morin E."/>
            <person name="Kohler A."/>
            <person name="Barry K."/>
            <person name="LaButti K."/>
            <person name="Morin E."/>
            <person name="Salamov A."/>
            <person name="Lipzen A."/>
            <person name="Mereny Z."/>
            <person name="Hegedus B."/>
            <person name="Baldrian P."/>
            <person name="Stursova M."/>
            <person name="Weitz H."/>
            <person name="Taylor A."/>
            <person name="Grigoriev I.V."/>
            <person name="Nagy L.G."/>
            <person name="Martin F."/>
            <person name="Kauserud H."/>
        </authorList>
    </citation>
    <scope>NUCLEOTIDE SEQUENCE</scope>
    <source>
        <strain evidence="2">CBHHK173m</strain>
    </source>
</reference>
<comment type="caution">
    <text evidence="2">The sequence shown here is derived from an EMBL/GenBank/DDBJ whole genome shotgun (WGS) entry which is preliminary data.</text>
</comment>
<feature type="region of interest" description="Disordered" evidence="1">
    <location>
        <begin position="69"/>
        <end position="89"/>
    </location>
</feature>
<evidence type="ECO:0000313" key="2">
    <source>
        <dbReference type="EMBL" id="KAJ7082224.1"/>
    </source>
</evidence>
<dbReference type="Proteomes" id="UP001222325">
    <property type="component" value="Unassembled WGS sequence"/>
</dbReference>
<dbReference type="AlphaFoldDB" id="A0AAD6TYT8"/>
<evidence type="ECO:0000313" key="3">
    <source>
        <dbReference type="Proteomes" id="UP001222325"/>
    </source>
</evidence>
<proteinExistence type="predicted"/>
<protein>
    <submittedName>
        <fullName evidence="2">Uncharacterized protein</fullName>
    </submittedName>
</protein>
<dbReference type="EMBL" id="JARJCN010000046">
    <property type="protein sequence ID" value="KAJ7082224.1"/>
    <property type="molecule type" value="Genomic_DNA"/>
</dbReference>
<gene>
    <name evidence="2" type="ORF">B0H15DRAFT_952609</name>
</gene>
<accession>A0AAD6TYT8</accession>
<name>A0AAD6TYT8_9AGAR</name>
<evidence type="ECO:0000256" key="1">
    <source>
        <dbReference type="SAM" id="MobiDB-lite"/>
    </source>
</evidence>
<organism evidence="2 3">
    <name type="scientific">Mycena belliarum</name>
    <dbReference type="NCBI Taxonomy" id="1033014"/>
    <lineage>
        <taxon>Eukaryota</taxon>
        <taxon>Fungi</taxon>
        <taxon>Dikarya</taxon>
        <taxon>Basidiomycota</taxon>
        <taxon>Agaricomycotina</taxon>
        <taxon>Agaricomycetes</taxon>
        <taxon>Agaricomycetidae</taxon>
        <taxon>Agaricales</taxon>
        <taxon>Marasmiineae</taxon>
        <taxon>Mycenaceae</taxon>
        <taxon>Mycena</taxon>
    </lineage>
</organism>
<sequence>MCATPRGDLALPAARRKVIQHLSAKALRPYDLTKAKTLRIAKLSIKEGSHGRGCMRCLRGLEIPSPRPTCTNSAASHARARPPPLHLVPGRNTGTDFARGGASLASVSEDLRWRELMLPGSRVTALSREAQRSMQPARGLVIPPPLHPIARRCFARGRESGARIRGHRAGGLAQDAMFIRGVNAVYAQAKGIQPAQVNPFTFFCISVACPPAPPPEYGILLLSSLLLP</sequence>